<evidence type="ECO:0000256" key="1">
    <source>
        <dbReference type="SAM" id="Coils"/>
    </source>
</evidence>
<accession>A0ABR4M1Q3</accession>
<feature type="compositionally biased region" description="Basic and acidic residues" evidence="2">
    <location>
        <begin position="36"/>
        <end position="46"/>
    </location>
</feature>
<protein>
    <submittedName>
        <fullName evidence="3">Uncharacterized protein</fullName>
    </submittedName>
</protein>
<dbReference type="GeneID" id="98147565"/>
<feature type="compositionally biased region" description="Basic and acidic residues" evidence="2">
    <location>
        <begin position="69"/>
        <end position="81"/>
    </location>
</feature>
<dbReference type="RefSeq" id="XP_070888512.1">
    <property type="nucleotide sequence ID" value="XM_071032493.1"/>
</dbReference>
<comment type="caution">
    <text evidence="3">The sequence shown here is derived from an EMBL/GenBank/DDBJ whole genome shotgun (WGS) entry which is preliminary data.</text>
</comment>
<keyword evidence="4" id="KW-1185">Reference proteome</keyword>
<feature type="coiled-coil region" evidence="1">
    <location>
        <begin position="132"/>
        <end position="205"/>
    </location>
</feature>
<feature type="compositionally biased region" description="Polar residues" evidence="2">
    <location>
        <begin position="86"/>
        <end position="105"/>
    </location>
</feature>
<evidence type="ECO:0000313" key="3">
    <source>
        <dbReference type="EMBL" id="KAL2869533.1"/>
    </source>
</evidence>
<sequence length="511" mass="57565">MAQATTGKVNERATIEVVVPARKRRMIGWATLQPGETREPTQRRDASITQDHILPPGQKRCVPAAKGSEPQRQRYSHEMTKDTIPSKLSSRGLSAPKQSRISSFGGTKFDTDNPVELKRKITRLEIENNLWALAQSQEIQQLKAEVRRLENLEAESNRTIARLTSDPFRSGAAKSESAASSDDMLRQKEKLIEFQARSIKELKSRLSEAYQHDALRSRFNIDLPENTVSMENVMTSIKRDIICAAGLLSSCLHPPHRLRLLVQRDATGDLRNLLDSTVKDSSILEATPDIALRAILFRMVRDQILYSDIWTAFHMEGFMLRAYQRAILQTAGDEFASTFHKAALLYMLDNDPGFEAGFLGAQVKELQNYTMELLDPLLNPTKVAPNKKDILREMNYLFSDTFSFRARCLAPNGIRYEVIQFEPGEPFDPVTMETQDATGMQLSPQDGDQIPAIKLCVHGMVVAHRVREPETEGLHKLKQLSQPFLVSSKSQALSEKTDWEMVGDKAIVMLG</sequence>
<name>A0ABR4M1Q3_9EURO</name>
<evidence type="ECO:0000256" key="2">
    <source>
        <dbReference type="SAM" id="MobiDB-lite"/>
    </source>
</evidence>
<reference evidence="3 4" key="1">
    <citation type="submission" date="2024-07" db="EMBL/GenBank/DDBJ databases">
        <title>Section-level genome sequencing and comparative genomics of Aspergillus sections Usti and Cavernicolus.</title>
        <authorList>
            <consortium name="Lawrence Berkeley National Laboratory"/>
            <person name="Nybo J.L."/>
            <person name="Vesth T.C."/>
            <person name="Theobald S."/>
            <person name="Frisvad J.C."/>
            <person name="Larsen T.O."/>
            <person name="Kjaerboelling I."/>
            <person name="Rothschild-Mancinelli K."/>
            <person name="Lyhne E.K."/>
            <person name="Kogle M.E."/>
            <person name="Barry K."/>
            <person name="Clum A."/>
            <person name="Na H."/>
            <person name="Ledsgaard L."/>
            <person name="Lin J."/>
            <person name="Lipzen A."/>
            <person name="Kuo A."/>
            <person name="Riley R."/>
            <person name="Mondo S."/>
            <person name="Labutti K."/>
            <person name="Haridas S."/>
            <person name="Pangalinan J."/>
            <person name="Salamov A.A."/>
            <person name="Simmons B.A."/>
            <person name="Magnuson J.K."/>
            <person name="Chen J."/>
            <person name="Drula E."/>
            <person name="Henrissat B."/>
            <person name="Wiebenga A."/>
            <person name="Lubbers R.J."/>
            <person name="Gomes A.C."/>
            <person name="Macurrencykelacurrency M.R."/>
            <person name="Stajich J."/>
            <person name="Grigoriev I.V."/>
            <person name="Mortensen U.H."/>
            <person name="De Vries R.P."/>
            <person name="Baker S.E."/>
            <person name="Andersen M.R."/>
        </authorList>
    </citation>
    <scope>NUCLEOTIDE SEQUENCE [LARGE SCALE GENOMIC DNA]</scope>
    <source>
        <strain evidence="3 4">CBS 449.75</strain>
    </source>
</reference>
<organism evidence="3 4">
    <name type="scientific">Aspergillus lucknowensis</name>
    <dbReference type="NCBI Taxonomy" id="176173"/>
    <lineage>
        <taxon>Eukaryota</taxon>
        <taxon>Fungi</taxon>
        <taxon>Dikarya</taxon>
        <taxon>Ascomycota</taxon>
        <taxon>Pezizomycotina</taxon>
        <taxon>Eurotiomycetes</taxon>
        <taxon>Eurotiomycetidae</taxon>
        <taxon>Eurotiales</taxon>
        <taxon>Aspergillaceae</taxon>
        <taxon>Aspergillus</taxon>
        <taxon>Aspergillus subgen. Nidulantes</taxon>
    </lineage>
</organism>
<dbReference type="Proteomes" id="UP001610432">
    <property type="component" value="Unassembled WGS sequence"/>
</dbReference>
<evidence type="ECO:0000313" key="4">
    <source>
        <dbReference type="Proteomes" id="UP001610432"/>
    </source>
</evidence>
<dbReference type="EMBL" id="JBFXLQ010000009">
    <property type="protein sequence ID" value="KAL2869533.1"/>
    <property type="molecule type" value="Genomic_DNA"/>
</dbReference>
<feature type="region of interest" description="Disordered" evidence="2">
    <location>
        <begin position="35"/>
        <end position="107"/>
    </location>
</feature>
<proteinExistence type="predicted"/>
<keyword evidence="1" id="KW-0175">Coiled coil</keyword>
<gene>
    <name evidence="3" type="ORF">BJX67DRAFT_379084</name>
</gene>